<evidence type="ECO:0000313" key="3">
    <source>
        <dbReference type="Proteomes" id="UP001054252"/>
    </source>
</evidence>
<organism evidence="2 3">
    <name type="scientific">Rubroshorea leprosula</name>
    <dbReference type="NCBI Taxonomy" id="152421"/>
    <lineage>
        <taxon>Eukaryota</taxon>
        <taxon>Viridiplantae</taxon>
        <taxon>Streptophyta</taxon>
        <taxon>Embryophyta</taxon>
        <taxon>Tracheophyta</taxon>
        <taxon>Spermatophyta</taxon>
        <taxon>Magnoliopsida</taxon>
        <taxon>eudicotyledons</taxon>
        <taxon>Gunneridae</taxon>
        <taxon>Pentapetalae</taxon>
        <taxon>rosids</taxon>
        <taxon>malvids</taxon>
        <taxon>Malvales</taxon>
        <taxon>Dipterocarpaceae</taxon>
        <taxon>Rubroshorea</taxon>
    </lineage>
</organism>
<accession>A0AAV5JU98</accession>
<dbReference type="AlphaFoldDB" id="A0AAV5JU98"/>
<dbReference type="EMBL" id="BPVZ01000040">
    <property type="protein sequence ID" value="GKV14325.1"/>
    <property type="molecule type" value="Genomic_DNA"/>
</dbReference>
<proteinExistence type="predicted"/>
<comment type="caution">
    <text evidence="2">The sequence shown here is derived from an EMBL/GenBank/DDBJ whole genome shotgun (WGS) entry which is preliminary data.</text>
</comment>
<keyword evidence="3" id="KW-1185">Reference proteome</keyword>
<evidence type="ECO:0000256" key="1">
    <source>
        <dbReference type="SAM" id="MobiDB-lite"/>
    </source>
</evidence>
<sequence>MPRSSPDQPINTPDLQKKIMRLEEKLAMERKKKDRKNRGKLWRNRRMGGRANRREEGCTQPYPDRYRSEKHCQRDPASNRFRDIL</sequence>
<evidence type="ECO:0000313" key="2">
    <source>
        <dbReference type="EMBL" id="GKV14325.1"/>
    </source>
</evidence>
<feature type="region of interest" description="Disordered" evidence="1">
    <location>
        <begin position="28"/>
        <end position="85"/>
    </location>
</feature>
<reference evidence="2 3" key="1">
    <citation type="journal article" date="2021" name="Commun. Biol.">
        <title>The genome of Shorea leprosula (Dipterocarpaceae) highlights the ecological relevance of drought in aseasonal tropical rainforests.</title>
        <authorList>
            <person name="Ng K.K.S."/>
            <person name="Kobayashi M.J."/>
            <person name="Fawcett J.A."/>
            <person name="Hatakeyama M."/>
            <person name="Paape T."/>
            <person name="Ng C.H."/>
            <person name="Ang C.C."/>
            <person name="Tnah L.H."/>
            <person name="Lee C.T."/>
            <person name="Nishiyama T."/>
            <person name="Sese J."/>
            <person name="O'Brien M.J."/>
            <person name="Copetti D."/>
            <person name="Mohd Noor M.I."/>
            <person name="Ong R.C."/>
            <person name="Putra M."/>
            <person name="Sireger I.Z."/>
            <person name="Indrioko S."/>
            <person name="Kosugi Y."/>
            <person name="Izuno A."/>
            <person name="Isagi Y."/>
            <person name="Lee S.L."/>
            <person name="Shimizu K.K."/>
        </authorList>
    </citation>
    <scope>NUCLEOTIDE SEQUENCE [LARGE SCALE GENOMIC DNA]</scope>
    <source>
        <strain evidence="2">214</strain>
    </source>
</reference>
<protein>
    <submittedName>
        <fullName evidence="2">Uncharacterized protein</fullName>
    </submittedName>
</protein>
<dbReference type="Proteomes" id="UP001054252">
    <property type="component" value="Unassembled WGS sequence"/>
</dbReference>
<gene>
    <name evidence="2" type="ORF">SLEP1_g25220</name>
</gene>
<name>A0AAV5JU98_9ROSI</name>
<feature type="compositionally biased region" description="Basic and acidic residues" evidence="1">
    <location>
        <begin position="64"/>
        <end position="74"/>
    </location>
</feature>
<feature type="compositionally biased region" description="Basic residues" evidence="1">
    <location>
        <begin position="32"/>
        <end position="48"/>
    </location>
</feature>